<dbReference type="Pfam" id="PF13692">
    <property type="entry name" value="Glyco_trans_1_4"/>
    <property type="match status" value="1"/>
</dbReference>
<dbReference type="AlphaFoldDB" id="A0A1M3KZE0"/>
<evidence type="ECO:0000313" key="3">
    <source>
        <dbReference type="Proteomes" id="UP000184233"/>
    </source>
</evidence>
<dbReference type="STRING" id="1895771.BGO89_06040"/>
<proteinExistence type="predicted"/>
<dbReference type="GO" id="GO:0016757">
    <property type="term" value="F:glycosyltransferase activity"/>
    <property type="evidence" value="ECO:0007669"/>
    <property type="project" value="UniProtKB-ARBA"/>
</dbReference>
<dbReference type="EMBL" id="MKVH01000020">
    <property type="protein sequence ID" value="OJX57958.1"/>
    <property type="molecule type" value="Genomic_DNA"/>
</dbReference>
<reference evidence="2 3" key="1">
    <citation type="submission" date="2016-09" db="EMBL/GenBank/DDBJ databases">
        <title>Genome-resolved meta-omics ties microbial dynamics to process performance in biotechnology for thiocyanate degradation.</title>
        <authorList>
            <person name="Kantor R.S."/>
            <person name="Huddy R.J."/>
            <person name="Iyer R."/>
            <person name="Thomas B.C."/>
            <person name="Brown C.T."/>
            <person name="Anantharaman K."/>
            <person name="Tringe S."/>
            <person name="Hettich R.L."/>
            <person name="Harrison S.T."/>
            <person name="Banfield J.F."/>
        </authorList>
    </citation>
    <scope>NUCLEOTIDE SEQUENCE [LARGE SCALE GENOMIC DNA]</scope>
    <source>
        <strain evidence="2">59-99</strain>
    </source>
</reference>
<name>A0A1M3KZE0_9BACT</name>
<evidence type="ECO:0000313" key="2">
    <source>
        <dbReference type="EMBL" id="OJX57958.1"/>
    </source>
</evidence>
<dbReference type="Proteomes" id="UP000184233">
    <property type="component" value="Unassembled WGS sequence"/>
</dbReference>
<dbReference type="Gene3D" id="3.40.50.2000">
    <property type="entry name" value="Glycogen Phosphorylase B"/>
    <property type="match status" value="2"/>
</dbReference>
<accession>A0A1M3KZE0</accession>
<feature type="domain" description="Glycosyltransferase subfamily 4-like N-terminal" evidence="1">
    <location>
        <begin position="16"/>
        <end position="166"/>
    </location>
</feature>
<evidence type="ECO:0000259" key="1">
    <source>
        <dbReference type="Pfam" id="PF13579"/>
    </source>
</evidence>
<dbReference type="PANTHER" id="PTHR12526">
    <property type="entry name" value="GLYCOSYLTRANSFERASE"/>
    <property type="match status" value="1"/>
</dbReference>
<protein>
    <recommendedName>
        <fullName evidence="1">Glycosyltransferase subfamily 4-like N-terminal domain-containing protein</fullName>
    </recommendedName>
</protein>
<dbReference type="Pfam" id="PF13579">
    <property type="entry name" value="Glyco_trans_4_4"/>
    <property type="match status" value="1"/>
</dbReference>
<dbReference type="InterPro" id="IPR028098">
    <property type="entry name" value="Glyco_trans_4-like_N"/>
</dbReference>
<sequence length="372" mass="41343">MDVLLLALADIARDARTLNVARALAAEGLDVGIVASGRLPAQDHDSITLFRWDDPGGRAWQRWWSFTRRATSLANVSAPVIAAMDLFALSAARTLKRRWHSSLVYDAREFYFALGPLDGKGTKQRIVSAHERRGIRHADVVTVSAPLDAEIIQRQYDLKERPVVVLNTPPYRDAEPSAVLHERCGISSSGTIVLYQGVVHHGRGIGPMMRALPLMPDLHLCVIGDGPATEALQREAANLGVAERVHWLGAVPYDDLHALTCGADIGCCLIEPVSLSYEYALPNKFFEYMMARIPSIATDLPALHRWIMQHPVGMLVGREMQPGDIVEAIRRIQVPATRDAMVRQCEDIRKLSYESQEPIIIDLYRALLERHG</sequence>
<organism evidence="2 3">
    <name type="scientific">Candidatus Kapaibacterium thiocyanatum</name>
    <dbReference type="NCBI Taxonomy" id="1895771"/>
    <lineage>
        <taxon>Bacteria</taxon>
        <taxon>Pseudomonadati</taxon>
        <taxon>Candidatus Kapaibacteriota</taxon>
        <taxon>Candidatus Kapaibacteriia</taxon>
        <taxon>Candidatus Kapaibacteriales</taxon>
        <taxon>Candidatus Kapaibacteriaceae</taxon>
        <taxon>Candidatus Kapaibacterium</taxon>
    </lineage>
</organism>
<gene>
    <name evidence="2" type="ORF">BGO89_06040</name>
</gene>
<dbReference type="SUPFAM" id="SSF53756">
    <property type="entry name" value="UDP-Glycosyltransferase/glycogen phosphorylase"/>
    <property type="match status" value="1"/>
</dbReference>
<comment type="caution">
    <text evidence="2">The sequence shown here is derived from an EMBL/GenBank/DDBJ whole genome shotgun (WGS) entry which is preliminary data.</text>
</comment>